<evidence type="ECO:0000313" key="8">
    <source>
        <dbReference type="EMBL" id="NVD28735.1"/>
    </source>
</evidence>
<gene>
    <name evidence="8" type="ORF">HUO14_12610</name>
</gene>
<dbReference type="Pfam" id="PF13356">
    <property type="entry name" value="Arm-DNA-bind_3"/>
    <property type="match status" value="1"/>
</dbReference>
<feature type="domain" description="Tyr recombinase" evidence="6">
    <location>
        <begin position="195"/>
        <end position="400"/>
    </location>
</feature>
<dbReference type="InterPro" id="IPR057084">
    <property type="entry name" value="Int_N"/>
</dbReference>
<dbReference type="RefSeq" id="WP_164088932.1">
    <property type="nucleotide sequence ID" value="NZ_JABWMH010000003.1"/>
</dbReference>
<dbReference type="InterPro" id="IPR011010">
    <property type="entry name" value="DNA_brk_join_enz"/>
</dbReference>
<evidence type="ECO:0000256" key="4">
    <source>
        <dbReference type="ARBA" id="ARBA00023172"/>
    </source>
</evidence>
<keyword evidence="2" id="KW-0229">DNA integration</keyword>
<comment type="caution">
    <text evidence="8">The sequence shown here is derived from an EMBL/GenBank/DDBJ whole genome shotgun (WGS) entry which is preliminary data.</text>
</comment>
<accession>A0ABX2N4U0</accession>
<dbReference type="Proteomes" id="UP000652427">
    <property type="component" value="Unassembled WGS sequence"/>
</dbReference>
<dbReference type="InterPro" id="IPR044068">
    <property type="entry name" value="CB"/>
</dbReference>
<keyword evidence="4" id="KW-0233">DNA recombination</keyword>
<dbReference type="SUPFAM" id="SSF56349">
    <property type="entry name" value="DNA breaking-rejoining enzymes"/>
    <property type="match status" value="1"/>
</dbReference>
<dbReference type="Pfam" id="PF00589">
    <property type="entry name" value="Phage_integrase"/>
    <property type="match status" value="1"/>
</dbReference>
<dbReference type="PROSITE" id="PS51898">
    <property type="entry name" value="TYR_RECOMBINASE"/>
    <property type="match status" value="1"/>
</dbReference>
<feature type="domain" description="Core-binding (CB)" evidence="7">
    <location>
        <begin position="93"/>
        <end position="173"/>
    </location>
</feature>
<dbReference type="PANTHER" id="PTHR30629:SF2">
    <property type="entry name" value="PROPHAGE INTEGRASE INTS-RELATED"/>
    <property type="match status" value="1"/>
</dbReference>
<dbReference type="InterPro" id="IPR013762">
    <property type="entry name" value="Integrase-like_cat_sf"/>
</dbReference>
<sequence>MQTALTQAVIDRAKLAKRPYEIRDSRLNGFLVRVQPSGVKSFYCEYDRGKRWRLGRADSMAVGQARNQAKRIISQYHSGIDPMDEKKSNARAITLGEFIDLFFQPWAQSHQKAHEQNIKRIRTVFKDFLKSKMDDINVIDLERWRASRIAVGNKTTTTNRDIASIKAVFNRAVDFEIIEQNPIAKVKKAREDTRPRVRYLNDEELKLLLESLDRREERRCGERDSANRWRSERGYRRLPDFKKCAFTDHLKPMIILSLHTGMRRGEVFDLKWQHVDFTVRSIAVVGETAKSGKTRHIPMNRTCLEVLGRWQKQCAKSSGRVFQNADGMRFNNVKKSWTAILEQAGIVNFRWHDMRHHFASRLAMAGVDLNAIRELLGHSDYEMTLRYAHLAPEHKRKAVELLD</sequence>
<dbReference type="Gene3D" id="1.10.150.130">
    <property type="match status" value="1"/>
</dbReference>
<dbReference type="CDD" id="cd00796">
    <property type="entry name" value="INT_Rci_Hp1_C"/>
    <property type="match status" value="1"/>
</dbReference>
<keyword evidence="3 5" id="KW-0238">DNA-binding</keyword>
<dbReference type="InterPro" id="IPR010998">
    <property type="entry name" value="Integrase_recombinase_N"/>
</dbReference>
<dbReference type="InterPro" id="IPR025166">
    <property type="entry name" value="Integrase_DNA_bind_dom"/>
</dbReference>
<dbReference type="Gene3D" id="3.30.160.390">
    <property type="entry name" value="Integrase, DNA-binding domain"/>
    <property type="match status" value="1"/>
</dbReference>
<name>A0ABX2N4U0_9SPHN</name>
<evidence type="ECO:0000256" key="3">
    <source>
        <dbReference type="ARBA" id="ARBA00023125"/>
    </source>
</evidence>
<comment type="similarity">
    <text evidence="1">Belongs to the 'phage' integrase family.</text>
</comment>
<protein>
    <submittedName>
        <fullName evidence="8">Tyrosine-type recombinase/integrase</fullName>
    </submittedName>
</protein>
<dbReference type="InterPro" id="IPR038488">
    <property type="entry name" value="Integrase_DNA-bd_sf"/>
</dbReference>
<dbReference type="PROSITE" id="PS51900">
    <property type="entry name" value="CB"/>
    <property type="match status" value="1"/>
</dbReference>
<dbReference type="EMBL" id="JABWMH010000003">
    <property type="protein sequence ID" value="NVD28735.1"/>
    <property type="molecule type" value="Genomic_DNA"/>
</dbReference>
<evidence type="ECO:0000256" key="5">
    <source>
        <dbReference type="PROSITE-ProRule" id="PRU01248"/>
    </source>
</evidence>
<dbReference type="InterPro" id="IPR050808">
    <property type="entry name" value="Phage_Integrase"/>
</dbReference>
<keyword evidence="9" id="KW-1185">Reference proteome</keyword>
<evidence type="ECO:0000256" key="1">
    <source>
        <dbReference type="ARBA" id="ARBA00008857"/>
    </source>
</evidence>
<dbReference type="Gene3D" id="1.10.443.10">
    <property type="entry name" value="Intergrase catalytic core"/>
    <property type="match status" value="1"/>
</dbReference>
<evidence type="ECO:0000313" key="9">
    <source>
        <dbReference type="Proteomes" id="UP000652427"/>
    </source>
</evidence>
<evidence type="ECO:0000259" key="6">
    <source>
        <dbReference type="PROSITE" id="PS51898"/>
    </source>
</evidence>
<organism evidence="8 9">
    <name type="scientific">Parasphingorhabdus flavimaris</name>
    <dbReference type="NCBI Taxonomy" id="266812"/>
    <lineage>
        <taxon>Bacteria</taxon>
        <taxon>Pseudomonadati</taxon>
        <taxon>Pseudomonadota</taxon>
        <taxon>Alphaproteobacteria</taxon>
        <taxon>Sphingomonadales</taxon>
        <taxon>Sphingomonadaceae</taxon>
        <taxon>Parasphingorhabdus</taxon>
    </lineage>
</organism>
<reference evidence="8 9" key="1">
    <citation type="submission" date="2020-06" db="EMBL/GenBank/DDBJ databases">
        <authorList>
            <person name="Kim S.-J."/>
            <person name="Park S.-J."/>
        </authorList>
    </citation>
    <scope>NUCLEOTIDE SEQUENCE [LARGE SCALE GENOMIC DNA]</scope>
    <source>
        <strain evidence="8 9">SW-151</strain>
    </source>
</reference>
<dbReference type="PANTHER" id="PTHR30629">
    <property type="entry name" value="PROPHAGE INTEGRASE"/>
    <property type="match status" value="1"/>
</dbReference>
<evidence type="ECO:0000256" key="2">
    <source>
        <dbReference type="ARBA" id="ARBA00022908"/>
    </source>
</evidence>
<dbReference type="Pfam" id="PF24624">
    <property type="entry name" value="Int_N"/>
    <property type="match status" value="1"/>
</dbReference>
<dbReference type="InterPro" id="IPR002104">
    <property type="entry name" value="Integrase_catalytic"/>
</dbReference>
<evidence type="ECO:0000259" key="7">
    <source>
        <dbReference type="PROSITE" id="PS51900"/>
    </source>
</evidence>
<proteinExistence type="inferred from homology"/>